<dbReference type="AlphaFoldDB" id="A0A401GX76"/>
<reference evidence="1 2" key="1">
    <citation type="journal article" date="2018" name="Sci. Rep.">
        <title>Genome sequence of the cauliflower mushroom Sparassis crispa (Hanabiratake) and its association with beneficial usage.</title>
        <authorList>
            <person name="Kiyama R."/>
            <person name="Furutani Y."/>
            <person name="Kawaguchi K."/>
            <person name="Nakanishi T."/>
        </authorList>
    </citation>
    <scope>NUCLEOTIDE SEQUENCE [LARGE SCALE GENOMIC DNA]</scope>
</reference>
<dbReference type="RefSeq" id="XP_027617705.1">
    <property type="nucleotide sequence ID" value="XM_027761904.1"/>
</dbReference>
<dbReference type="EMBL" id="BFAD01000010">
    <property type="protein sequence ID" value="GBE86792.1"/>
    <property type="molecule type" value="Genomic_DNA"/>
</dbReference>
<accession>A0A401GX76</accession>
<dbReference type="Proteomes" id="UP000287166">
    <property type="component" value="Unassembled WGS sequence"/>
</dbReference>
<dbReference type="InParanoid" id="A0A401GX76"/>
<proteinExistence type="predicted"/>
<sequence>MILPSLLWSASDLSTYNIRIVDEDWKTFFDIPTLPDPTEDISLLLAADADPADPRMSDGGGRFLASLQSAARYPQLWELQDHVNFTKQLVEMFRDQSRLLPRYGINRIETMRLNSQRKDVYAQASVSSVDWYNRVHLLCEATLSGDDPEIKLIIDALAAFARNRRVRAVCNVHARDSDEFAGITVRGFAPTFYKITITNALSRAVAGDEGTSPAALPETVVRRCIPPVEHLEQYWREGVYNLDNRRAVLLCLKMFTTYFRDLYRTEEEARCDGPYLKGMLLRECL</sequence>
<gene>
    <name evidence="1" type="ORF">SCP_1000340</name>
</gene>
<protein>
    <submittedName>
        <fullName evidence="1">Uncharacterized protein</fullName>
    </submittedName>
</protein>
<name>A0A401GX76_9APHY</name>
<evidence type="ECO:0000313" key="1">
    <source>
        <dbReference type="EMBL" id="GBE86792.1"/>
    </source>
</evidence>
<dbReference type="GeneID" id="38783709"/>
<evidence type="ECO:0000313" key="2">
    <source>
        <dbReference type="Proteomes" id="UP000287166"/>
    </source>
</evidence>
<dbReference type="OrthoDB" id="3253976at2759"/>
<dbReference type="STRING" id="139825.A0A401GX76"/>
<organism evidence="1 2">
    <name type="scientific">Sparassis crispa</name>
    <dbReference type="NCBI Taxonomy" id="139825"/>
    <lineage>
        <taxon>Eukaryota</taxon>
        <taxon>Fungi</taxon>
        <taxon>Dikarya</taxon>
        <taxon>Basidiomycota</taxon>
        <taxon>Agaricomycotina</taxon>
        <taxon>Agaricomycetes</taxon>
        <taxon>Polyporales</taxon>
        <taxon>Sparassidaceae</taxon>
        <taxon>Sparassis</taxon>
    </lineage>
</organism>
<comment type="caution">
    <text evidence="1">The sequence shown here is derived from an EMBL/GenBank/DDBJ whole genome shotgun (WGS) entry which is preliminary data.</text>
</comment>
<keyword evidence="2" id="KW-1185">Reference proteome</keyword>